<keyword evidence="8" id="KW-0238">DNA-binding</keyword>
<evidence type="ECO:0000256" key="8">
    <source>
        <dbReference type="ARBA" id="ARBA00023125"/>
    </source>
</evidence>
<keyword evidence="15" id="KW-1185">Reference proteome</keyword>
<evidence type="ECO:0000256" key="2">
    <source>
        <dbReference type="ARBA" id="ARBA00004123"/>
    </source>
</evidence>
<evidence type="ECO:0000256" key="10">
    <source>
        <dbReference type="ARBA" id="ARBA00023242"/>
    </source>
</evidence>
<keyword evidence="5 11" id="KW-0863">Zinc-finger</keyword>
<evidence type="ECO:0000256" key="4">
    <source>
        <dbReference type="ARBA" id="ARBA00022737"/>
    </source>
</evidence>
<evidence type="ECO:0000256" key="3">
    <source>
        <dbReference type="ARBA" id="ARBA00022723"/>
    </source>
</evidence>
<dbReference type="FunFam" id="3.30.160.60:FF:000030">
    <property type="entry name" value="Zinc finger protein 628"/>
    <property type="match status" value="1"/>
</dbReference>
<dbReference type="AlphaFoldDB" id="A0A9J6FU35"/>
<evidence type="ECO:0000256" key="6">
    <source>
        <dbReference type="ARBA" id="ARBA00022833"/>
    </source>
</evidence>
<feature type="domain" description="C2H2-type" evidence="13">
    <location>
        <begin position="115"/>
        <end position="142"/>
    </location>
</feature>
<dbReference type="PROSITE" id="PS50157">
    <property type="entry name" value="ZINC_FINGER_C2H2_2"/>
    <property type="match status" value="4"/>
</dbReference>
<keyword evidence="9" id="KW-0804">Transcription</keyword>
<evidence type="ECO:0000313" key="15">
    <source>
        <dbReference type="Proteomes" id="UP000821853"/>
    </source>
</evidence>
<feature type="domain" description="C2H2-type" evidence="13">
    <location>
        <begin position="87"/>
        <end position="114"/>
    </location>
</feature>
<organism evidence="14 15">
    <name type="scientific">Haemaphysalis longicornis</name>
    <name type="common">Bush tick</name>
    <dbReference type="NCBI Taxonomy" id="44386"/>
    <lineage>
        <taxon>Eukaryota</taxon>
        <taxon>Metazoa</taxon>
        <taxon>Ecdysozoa</taxon>
        <taxon>Arthropoda</taxon>
        <taxon>Chelicerata</taxon>
        <taxon>Arachnida</taxon>
        <taxon>Acari</taxon>
        <taxon>Parasitiformes</taxon>
        <taxon>Ixodida</taxon>
        <taxon>Ixodoidea</taxon>
        <taxon>Ixodidae</taxon>
        <taxon>Haemaphysalinae</taxon>
        <taxon>Haemaphysalis</taxon>
    </lineage>
</organism>
<dbReference type="SUPFAM" id="SSF57667">
    <property type="entry name" value="beta-beta-alpha zinc fingers"/>
    <property type="match status" value="2"/>
</dbReference>
<reference evidence="14 15" key="1">
    <citation type="journal article" date="2020" name="Cell">
        <title>Large-Scale Comparative Analyses of Tick Genomes Elucidate Their Genetic Diversity and Vector Capacities.</title>
        <authorList>
            <consortium name="Tick Genome and Microbiome Consortium (TIGMIC)"/>
            <person name="Jia N."/>
            <person name="Wang J."/>
            <person name="Shi W."/>
            <person name="Du L."/>
            <person name="Sun Y."/>
            <person name="Zhan W."/>
            <person name="Jiang J.F."/>
            <person name="Wang Q."/>
            <person name="Zhang B."/>
            <person name="Ji P."/>
            <person name="Bell-Sakyi L."/>
            <person name="Cui X.M."/>
            <person name="Yuan T.T."/>
            <person name="Jiang B.G."/>
            <person name="Yang W.F."/>
            <person name="Lam T.T."/>
            <person name="Chang Q.C."/>
            <person name="Ding S.J."/>
            <person name="Wang X.J."/>
            <person name="Zhu J.G."/>
            <person name="Ruan X.D."/>
            <person name="Zhao L."/>
            <person name="Wei J.T."/>
            <person name="Ye R.Z."/>
            <person name="Que T.C."/>
            <person name="Du C.H."/>
            <person name="Zhou Y.H."/>
            <person name="Cheng J.X."/>
            <person name="Dai P.F."/>
            <person name="Guo W.B."/>
            <person name="Han X.H."/>
            <person name="Huang E.J."/>
            <person name="Li L.F."/>
            <person name="Wei W."/>
            <person name="Gao Y.C."/>
            <person name="Liu J.Z."/>
            <person name="Shao H.Z."/>
            <person name="Wang X."/>
            <person name="Wang C.C."/>
            <person name="Yang T.C."/>
            <person name="Huo Q.B."/>
            <person name="Li W."/>
            <person name="Chen H.Y."/>
            <person name="Chen S.E."/>
            <person name="Zhou L.G."/>
            <person name="Ni X.B."/>
            <person name="Tian J.H."/>
            <person name="Sheng Y."/>
            <person name="Liu T."/>
            <person name="Pan Y.S."/>
            <person name="Xia L.Y."/>
            <person name="Li J."/>
            <person name="Zhao F."/>
            <person name="Cao W.C."/>
        </authorList>
    </citation>
    <scope>NUCLEOTIDE SEQUENCE [LARGE SCALE GENOMIC DNA]</scope>
    <source>
        <strain evidence="14">HaeL-2018</strain>
    </source>
</reference>
<dbReference type="Proteomes" id="UP000821853">
    <property type="component" value="Chromosome 2"/>
</dbReference>
<keyword evidence="4" id="KW-0677">Repeat</keyword>
<dbReference type="FunFam" id="3.30.160.60:FF:001968">
    <property type="entry name" value="chorion transcription factor Cf2 isoform X3"/>
    <property type="match status" value="1"/>
</dbReference>
<proteinExistence type="predicted"/>
<comment type="function">
    <text evidence="1">May be involved in transcriptional regulation.</text>
</comment>
<dbReference type="FunFam" id="3.30.160.60:FF:000097">
    <property type="entry name" value="Zinc finger protein"/>
    <property type="match status" value="1"/>
</dbReference>
<dbReference type="InterPro" id="IPR050331">
    <property type="entry name" value="Zinc_finger"/>
</dbReference>
<feature type="region of interest" description="Disordered" evidence="12">
    <location>
        <begin position="201"/>
        <end position="334"/>
    </location>
</feature>
<keyword evidence="7" id="KW-0805">Transcription regulation</keyword>
<evidence type="ECO:0000256" key="12">
    <source>
        <dbReference type="SAM" id="MobiDB-lite"/>
    </source>
</evidence>
<evidence type="ECO:0000313" key="14">
    <source>
        <dbReference type="EMBL" id="KAH9366291.1"/>
    </source>
</evidence>
<evidence type="ECO:0000256" key="5">
    <source>
        <dbReference type="ARBA" id="ARBA00022771"/>
    </source>
</evidence>
<dbReference type="EMBL" id="JABSTR010000004">
    <property type="protein sequence ID" value="KAH9366291.1"/>
    <property type="molecule type" value="Genomic_DNA"/>
</dbReference>
<feature type="domain" description="C2H2-type" evidence="13">
    <location>
        <begin position="144"/>
        <end position="171"/>
    </location>
</feature>
<keyword evidence="3" id="KW-0479">Metal-binding</keyword>
<dbReference type="Gene3D" id="3.30.160.60">
    <property type="entry name" value="Classic Zinc Finger"/>
    <property type="match status" value="4"/>
</dbReference>
<dbReference type="GO" id="GO:0005634">
    <property type="term" value="C:nucleus"/>
    <property type="evidence" value="ECO:0007669"/>
    <property type="project" value="UniProtKB-SubCell"/>
</dbReference>
<comment type="caution">
    <text evidence="14">The sequence shown here is derived from an EMBL/GenBank/DDBJ whole genome shotgun (WGS) entry which is preliminary data.</text>
</comment>
<keyword evidence="6" id="KW-0862">Zinc</keyword>
<evidence type="ECO:0000259" key="13">
    <source>
        <dbReference type="PROSITE" id="PS50157"/>
    </source>
</evidence>
<evidence type="ECO:0000256" key="9">
    <source>
        <dbReference type="ARBA" id="ARBA00023163"/>
    </source>
</evidence>
<dbReference type="GO" id="GO:0010468">
    <property type="term" value="P:regulation of gene expression"/>
    <property type="evidence" value="ECO:0007669"/>
    <property type="project" value="TreeGrafter"/>
</dbReference>
<evidence type="ECO:0000256" key="1">
    <source>
        <dbReference type="ARBA" id="ARBA00003767"/>
    </source>
</evidence>
<gene>
    <name evidence="14" type="ORF">HPB48_010294</name>
</gene>
<evidence type="ECO:0000256" key="11">
    <source>
        <dbReference type="PROSITE-ProRule" id="PRU00042"/>
    </source>
</evidence>
<feature type="compositionally biased region" description="Polar residues" evidence="12">
    <location>
        <begin position="246"/>
        <end position="258"/>
    </location>
</feature>
<dbReference type="FunFam" id="3.30.160.60:FF:000446">
    <property type="entry name" value="Zinc finger protein"/>
    <property type="match status" value="1"/>
</dbReference>
<feature type="compositionally biased region" description="Basic and acidic residues" evidence="12">
    <location>
        <begin position="325"/>
        <end position="334"/>
    </location>
</feature>
<feature type="domain" description="C2H2-type" evidence="13">
    <location>
        <begin position="172"/>
        <end position="195"/>
    </location>
</feature>
<dbReference type="PANTHER" id="PTHR16515:SF57">
    <property type="entry name" value="ZINC FINGER PROTEIN 154-LIKE"/>
    <property type="match status" value="1"/>
</dbReference>
<dbReference type="OMA" id="ICTFCAV"/>
<dbReference type="VEuPathDB" id="VectorBase:HLOH_051002"/>
<evidence type="ECO:0000256" key="7">
    <source>
        <dbReference type="ARBA" id="ARBA00023015"/>
    </source>
</evidence>
<dbReference type="GO" id="GO:0008270">
    <property type="term" value="F:zinc ion binding"/>
    <property type="evidence" value="ECO:0007669"/>
    <property type="project" value="UniProtKB-KW"/>
</dbReference>
<keyword evidence="10" id="KW-0539">Nucleus</keyword>
<protein>
    <recommendedName>
        <fullName evidence="13">C2H2-type domain-containing protein</fullName>
    </recommendedName>
</protein>
<dbReference type="GO" id="GO:0003677">
    <property type="term" value="F:DNA binding"/>
    <property type="evidence" value="ECO:0007669"/>
    <property type="project" value="UniProtKB-KW"/>
</dbReference>
<comment type="subcellular location">
    <subcellularLocation>
        <location evidence="2">Nucleus</location>
    </subcellularLocation>
</comment>
<dbReference type="Pfam" id="PF00096">
    <property type="entry name" value="zf-C2H2"/>
    <property type="match status" value="4"/>
</dbReference>
<dbReference type="SMART" id="SM00355">
    <property type="entry name" value="ZnF_C2H2"/>
    <property type="match status" value="5"/>
</dbReference>
<name>A0A9J6FU35_HAELO</name>
<accession>A0A9J6FU35</accession>
<dbReference type="InterPro" id="IPR036236">
    <property type="entry name" value="Znf_C2H2_sf"/>
</dbReference>
<dbReference type="PROSITE" id="PS00028">
    <property type="entry name" value="ZINC_FINGER_C2H2_1"/>
    <property type="match status" value="4"/>
</dbReference>
<dbReference type="InterPro" id="IPR013087">
    <property type="entry name" value="Znf_C2H2_type"/>
</dbReference>
<sequence>MTDTLGLGSEKCQVNLNIGIGLGVRILPEVMISACDESSDSFHSQAPFNWSRVDKQQARPPGYFYCGRCDYITINKHERTHTGEKPFTCEQCQKSFGRREHLEAHLETHSNLKPYECPECGQHFSKTSNLARHRLQHLGGSEHLMCPDCGRTFNRSDSLQRHRKVHTGERPYACHVCGMRFAHVSTVRRHEQKVHCFPHSPHESTLGLSGQQDDAGFPLSPHDPTSGATFPLSPHNTSPIAGFSLSPHSATPSFSSLGETFPASPHELNSPSKGVGPHPPGASPVLPQQGVETFLPACRESAGAGDTPLREGRGTGQQAAPSAPVKDEQEQCGL</sequence>
<dbReference type="PANTHER" id="PTHR16515">
    <property type="entry name" value="PR DOMAIN ZINC FINGER PROTEIN"/>
    <property type="match status" value="1"/>
</dbReference>
<dbReference type="OrthoDB" id="6145499at2759"/>